<dbReference type="PANTHER" id="PTHR37953">
    <property type="entry name" value="UPF0127 PROTEIN MJ1496"/>
    <property type="match status" value="1"/>
</dbReference>
<dbReference type="RefSeq" id="WP_101071688.1">
    <property type="nucleotide sequence ID" value="NZ_PISP01000001.1"/>
</dbReference>
<gene>
    <name evidence="2" type="ORF">CWD77_02710</name>
</gene>
<dbReference type="AlphaFoldDB" id="A0A2N0VJN4"/>
<keyword evidence="1" id="KW-0732">Signal</keyword>
<name>A0A2N0VJN4_9BACT</name>
<organism evidence="2 3">
    <name type="scientific">Rhodohalobacter barkolensis</name>
    <dbReference type="NCBI Taxonomy" id="2053187"/>
    <lineage>
        <taxon>Bacteria</taxon>
        <taxon>Pseudomonadati</taxon>
        <taxon>Balneolota</taxon>
        <taxon>Balneolia</taxon>
        <taxon>Balneolales</taxon>
        <taxon>Balneolaceae</taxon>
        <taxon>Rhodohalobacter</taxon>
    </lineage>
</organism>
<comment type="caution">
    <text evidence="2">The sequence shown here is derived from an EMBL/GenBank/DDBJ whole genome shotgun (WGS) entry which is preliminary data.</text>
</comment>
<evidence type="ECO:0000313" key="3">
    <source>
        <dbReference type="Proteomes" id="UP000233398"/>
    </source>
</evidence>
<evidence type="ECO:0000256" key="1">
    <source>
        <dbReference type="SAM" id="SignalP"/>
    </source>
</evidence>
<dbReference type="InterPro" id="IPR038695">
    <property type="entry name" value="Saro_0823-like_sf"/>
</dbReference>
<accession>A0A2N0VJN4</accession>
<keyword evidence="3" id="KW-1185">Reference proteome</keyword>
<reference evidence="2 3" key="1">
    <citation type="submission" date="2017-11" db="EMBL/GenBank/DDBJ databases">
        <title>Rhodohalobacter 15182 sp. nov., isolated from a salt lake.</title>
        <authorList>
            <person name="Han S."/>
        </authorList>
    </citation>
    <scope>NUCLEOTIDE SEQUENCE [LARGE SCALE GENOMIC DNA]</scope>
    <source>
        <strain evidence="2 3">15182</strain>
    </source>
</reference>
<evidence type="ECO:0000313" key="2">
    <source>
        <dbReference type="EMBL" id="PKD44396.1"/>
    </source>
</evidence>
<evidence type="ECO:0008006" key="4">
    <source>
        <dbReference type="Google" id="ProtNLM"/>
    </source>
</evidence>
<proteinExistence type="predicted"/>
<dbReference type="PROSITE" id="PS51257">
    <property type="entry name" value="PROKAR_LIPOPROTEIN"/>
    <property type="match status" value="1"/>
</dbReference>
<protein>
    <recommendedName>
        <fullName evidence="4">DUF192 domain-containing protein</fullName>
    </recommendedName>
</protein>
<dbReference type="Pfam" id="PF02643">
    <property type="entry name" value="DUF192"/>
    <property type="match status" value="1"/>
</dbReference>
<dbReference type="Gene3D" id="2.60.120.1140">
    <property type="entry name" value="Protein of unknown function DUF192"/>
    <property type="match status" value="1"/>
</dbReference>
<sequence>MNIKNKIYMLRYSLLILSLLVAACNGKGNEQSEQSESRQLDYTATVTFLDSSEQEIVTVRSAIADDDNSRSEGLMNVQNMPEDAGMLFIFDDETPRSFWMANTPLSLDILFVNSEMEIVRIHRNTSPYSHENIVSETPAKYVVEVNAGFTLNHDIREGMMIEYSLDSPQ</sequence>
<dbReference type="PANTHER" id="PTHR37953:SF1">
    <property type="entry name" value="UPF0127 PROTEIN MJ1496"/>
    <property type="match status" value="1"/>
</dbReference>
<feature type="signal peptide" evidence="1">
    <location>
        <begin position="1"/>
        <end position="23"/>
    </location>
</feature>
<dbReference type="InterPro" id="IPR003795">
    <property type="entry name" value="DUF192"/>
</dbReference>
<dbReference type="EMBL" id="PISP01000001">
    <property type="protein sequence ID" value="PKD44396.1"/>
    <property type="molecule type" value="Genomic_DNA"/>
</dbReference>
<dbReference type="OrthoDB" id="5526466at2"/>
<dbReference type="Proteomes" id="UP000233398">
    <property type="component" value="Unassembled WGS sequence"/>
</dbReference>
<feature type="chain" id="PRO_5014657814" description="DUF192 domain-containing protein" evidence="1">
    <location>
        <begin position="24"/>
        <end position="169"/>
    </location>
</feature>